<dbReference type="AlphaFoldDB" id="A0A0F9K683"/>
<name>A0A0F9K683_9ZZZZ</name>
<sequence length="388" mass="42390">MVLLEQTTEDALTNSRDTWQEIGTGLGGQVVEISFRVWSQTNFGGNAIIRGNINCYRFSNYTGICDGETVNIVATSTNTLEESVDFPSSATSTLTFFFDDYNFGPSAYYTITAIGGGNNTQTYSSGSTSDVFALGACKAVVSCVPVVDLWFRIITQTISSGVIQIIEPTQATTTTTTTVDIEVDYFNSGNADVLTLFLWNRVTSQQVILPVFDFPINVGFDTATTTLDIAEGSYTLQAILVNSSTGTQFGSIVDVDFNVISDVVSEIFGVDIYDPDDLLFLATTTCSIFNITGCFQNAMIFVFIPSIESFDKFIELKDLVVRKPPFGYFALLVGGLSGINSTSTPAFTLATEDNITTNIFDPIRTGLTWLLWFGFGIWLYKRVKNLAL</sequence>
<proteinExistence type="predicted"/>
<protein>
    <submittedName>
        <fullName evidence="1">Uncharacterized protein</fullName>
    </submittedName>
</protein>
<gene>
    <name evidence="1" type="ORF">LCGC14_1369380</name>
</gene>
<organism evidence="1">
    <name type="scientific">marine sediment metagenome</name>
    <dbReference type="NCBI Taxonomy" id="412755"/>
    <lineage>
        <taxon>unclassified sequences</taxon>
        <taxon>metagenomes</taxon>
        <taxon>ecological metagenomes</taxon>
    </lineage>
</organism>
<dbReference type="EMBL" id="LAZR01008633">
    <property type="protein sequence ID" value="KKM77508.1"/>
    <property type="molecule type" value="Genomic_DNA"/>
</dbReference>
<comment type="caution">
    <text evidence="1">The sequence shown here is derived from an EMBL/GenBank/DDBJ whole genome shotgun (WGS) entry which is preliminary data.</text>
</comment>
<evidence type="ECO:0000313" key="1">
    <source>
        <dbReference type="EMBL" id="KKM77508.1"/>
    </source>
</evidence>
<reference evidence="1" key="1">
    <citation type="journal article" date="2015" name="Nature">
        <title>Complex archaea that bridge the gap between prokaryotes and eukaryotes.</title>
        <authorList>
            <person name="Spang A."/>
            <person name="Saw J.H."/>
            <person name="Jorgensen S.L."/>
            <person name="Zaremba-Niedzwiedzka K."/>
            <person name="Martijn J."/>
            <person name="Lind A.E."/>
            <person name="van Eijk R."/>
            <person name="Schleper C."/>
            <person name="Guy L."/>
            <person name="Ettema T.J."/>
        </authorList>
    </citation>
    <scope>NUCLEOTIDE SEQUENCE</scope>
</reference>
<accession>A0A0F9K683</accession>